<dbReference type="PROSITE" id="PS50905">
    <property type="entry name" value="FERRITIN_LIKE"/>
    <property type="match status" value="1"/>
</dbReference>
<keyword evidence="3 8" id="KW-0479">Metal-binding</keyword>
<comment type="function">
    <text evidence="6">Stores iron in a soluble, non-toxic, readily available form. Important for iron homeostasis. Iron is taken up in the ferrous form and deposited as ferric hydroxides after oxidation. Also plays a role in delivery of iron to cells. Mediates iron uptake in capsule cells of the developing kidney. Delivery to lysosomes by the cargo receptor NCOA4 for autophagic degradation and release or iron.</text>
</comment>
<evidence type="ECO:0000256" key="1">
    <source>
        <dbReference type="ARBA" id="ARBA00007513"/>
    </source>
</evidence>
<gene>
    <name evidence="12" type="primary">LOC118902779</name>
</gene>
<dbReference type="SUPFAM" id="SSF47240">
    <property type="entry name" value="Ferritin-like"/>
    <property type="match status" value="1"/>
</dbReference>
<dbReference type="InterPro" id="IPR009078">
    <property type="entry name" value="Ferritin-like_SF"/>
</dbReference>
<evidence type="ECO:0000256" key="5">
    <source>
        <dbReference type="ARBA" id="ARBA00044942"/>
    </source>
</evidence>
<keyword evidence="4 8" id="KW-0408">Iron</keyword>
<dbReference type="InterPro" id="IPR008331">
    <property type="entry name" value="Ferritin_DPS_dom"/>
</dbReference>
<evidence type="ECO:0000256" key="4">
    <source>
        <dbReference type="ARBA" id="ARBA00023004"/>
    </source>
</evidence>
<dbReference type="GO" id="GO:0006826">
    <property type="term" value="P:iron ion transport"/>
    <property type="evidence" value="ECO:0007669"/>
    <property type="project" value="InterPro"/>
</dbReference>
<dbReference type="GO" id="GO:0006879">
    <property type="term" value="P:intracellular iron ion homeostasis"/>
    <property type="evidence" value="ECO:0007669"/>
    <property type="project" value="UniProtKB-KW"/>
</dbReference>
<comment type="subunit">
    <text evidence="7">Oligomer of 24 subunits. There are two types of subunits: L (light) chain and H (heavy) chain. The major chain can be light or heavy, depending on the species and tissue type. The functional molecule forms a roughly spherical shell with a diameter of 12 nm and contains a central cavity into which the insoluble mineral iron core is deposited. Interacts with NCOA4.</text>
</comment>
<evidence type="ECO:0000259" key="10">
    <source>
        <dbReference type="PROSITE" id="PS50905"/>
    </source>
</evidence>
<evidence type="ECO:0000256" key="9">
    <source>
        <dbReference type="RuleBase" id="RU361145"/>
    </source>
</evidence>
<dbReference type="GO" id="GO:0008198">
    <property type="term" value="F:ferrous iron binding"/>
    <property type="evidence" value="ECO:0007669"/>
    <property type="project" value="TreeGrafter"/>
</dbReference>
<evidence type="ECO:0000313" key="11">
    <source>
        <dbReference type="Proteomes" id="UP000694857"/>
    </source>
</evidence>
<dbReference type="PANTHER" id="PTHR11431">
    <property type="entry name" value="FERRITIN"/>
    <property type="match status" value="1"/>
</dbReference>
<feature type="binding site" evidence="8">
    <location>
        <position position="68"/>
    </location>
    <ligand>
        <name>Fe cation</name>
        <dbReference type="ChEBI" id="CHEBI:24875"/>
        <label>1</label>
    </ligand>
</feature>
<evidence type="ECO:0000256" key="7">
    <source>
        <dbReference type="ARBA" id="ARBA00047045"/>
    </source>
</evidence>
<name>A0A8B8YLM2_BALMU</name>
<dbReference type="Pfam" id="PF00210">
    <property type="entry name" value="Ferritin"/>
    <property type="match status" value="1"/>
</dbReference>
<evidence type="ECO:0000256" key="6">
    <source>
        <dbReference type="ARBA" id="ARBA00045578"/>
    </source>
</evidence>
<organism evidence="11 12">
    <name type="scientific">Balaenoptera musculus</name>
    <name type="common">Blue whale</name>
    <dbReference type="NCBI Taxonomy" id="9771"/>
    <lineage>
        <taxon>Eukaryota</taxon>
        <taxon>Metazoa</taxon>
        <taxon>Chordata</taxon>
        <taxon>Craniata</taxon>
        <taxon>Vertebrata</taxon>
        <taxon>Euteleostomi</taxon>
        <taxon>Mammalia</taxon>
        <taxon>Eutheria</taxon>
        <taxon>Laurasiatheria</taxon>
        <taxon>Artiodactyla</taxon>
        <taxon>Whippomorpha</taxon>
        <taxon>Cetacea</taxon>
        <taxon>Mysticeti</taxon>
        <taxon>Balaenopteridae</taxon>
        <taxon>Balaenoptera</taxon>
    </lineage>
</organism>
<evidence type="ECO:0000256" key="2">
    <source>
        <dbReference type="ARBA" id="ARBA00022434"/>
    </source>
</evidence>
<keyword evidence="11" id="KW-1185">Reference proteome</keyword>
<evidence type="ECO:0000256" key="8">
    <source>
        <dbReference type="PIRSR" id="PIRSR601519-1"/>
    </source>
</evidence>
<accession>A0A8B8YLM2</accession>
<dbReference type="GO" id="GO:0008199">
    <property type="term" value="F:ferric iron binding"/>
    <property type="evidence" value="ECO:0007669"/>
    <property type="project" value="InterPro"/>
</dbReference>
<keyword evidence="2 9" id="KW-0409">Iron storage</keyword>
<dbReference type="GO" id="GO:0044754">
    <property type="term" value="C:autolysosome"/>
    <property type="evidence" value="ECO:0007669"/>
    <property type="project" value="UniProtKB-SubCell"/>
</dbReference>
<dbReference type="GeneID" id="118902779"/>
<feature type="domain" description="Ferritin-like diiron" evidence="10">
    <location>
        <begin position="1"/>
        <end position="116"/>
    </location>
</feature>
<dbReference type="InterPro" id="IPR009040">
    <property type="entry name" value="Ferritin-like_diiron"/>
</dbReference>
<protein>
    <recommendedName>
        <fullName evidence="9">Ferritin</fullName>
    </recommendedName>
</protein>
<dbReference type="KEGG" id="bmus:118902779"/>
<dbReference type="RefSeq" id="XP_036723348.1">
    <property type="nucleotide sequence ID" value="XM_036867453.1"/>
</dbReference>
<dbReference type="PANTHER" id="PTHR11431:SF47">
    <property type="entry name" value="FERRITIN LIGHT CHAIN"/>
    <property type="match status" value="1"/>
</dbReference>
<dbReference type="InterPro" id="IPR001519">
    <property type="entry name" value="Ferritin"/>
</dbReference>
<dbReference type="Gene3D" id="1.20.1260.10">
    <property type="match status" value="2"/>
</dbReference>
<evidence type="ECO:0000256" key="3">
    <source>
        <dbReference type="ARBA" id="ARBA00022723"/>
    </source>
</evidence>
<comment type="similarity">
    <text evidence="1 9">Belongs to the ferritin family.</text>
</comment>
<reference evidence="12" key="1">
    <citation type="submission" date="2025-08" db="UniProtKB">
        <authorList>
            <consortium name="RefSeq"/>
        </authorList>
    </citation>
    <scope>IDENTIFICATION</scope>
    <source>
        <tissue evidence="12">Epidermis and Blubber</tissue>
    </source>
</reference>
<dbReference type="AlphaFoldDB" id="A0A8B8YLM2"/>
<feature type="binding site" evidence="8">
    <location>
        <position position="102"/>
    </location>
    <ligand>
        <name>Fe cation</name>
        <dbReference type="ChEBI" id="CHEBI:24875"/>
        <label>1</label>
    </ligand>
</feature>
<dbReference type="InterPro" id="IPR012347">
    <property type="entry name" value="Ferritin-like"/>
</dbReference>
<proteinExistence type="inferred from homology"/>
<comment type="subcellular location">
    <subcellularLocation>
        <location evidence="5">Autolysosome</location>
    </subcellularLocation>
</comment>
<sequence length="116" mass="12956">MHRWASYTYLSLGFYFDQEDVALEGASPGEALRGRKNAKPALRLHPLAGCAETISKTQDAMEADILMEKTMNQALLDLHTLGSVHTDPHLCDFLESHSLDEQMKLIKKMGDTQPPD</sequence>
<evidence type="ECO:0000313" key="12">
    <source>
        <dbReference type="RefSeq" id="XP_036723348.1"/>
    </source>
</evidence>
<dbReference type="Proteomes" id="UP000694857">
    <property type="component" value="Chromosome 10"/>
</dbReference>
<dbReference type="OrthoDB" id="186462at2759"/>